<reference evidence="11" key="1">
    <citation type="submission" date="2016-10" db="EMBL/GenBank/DDBJ databases">
        <authorList>
            <person name="Varghese N."/>
            <person name="Submissions S."/>
        </authorList>
    </citation>
    <scope>NUCLEOTIDE SEQUENCE [LARGE SCALE GENOMIC DNA]</scope>
    <source>
        <strain evidence="11">XBD2006</strain>
    </source>
</reference>
<dbReference type="PANTHER" id="PTHR48090">
    <property type="entry name" value="UNDECAPRENYL-PHOSPHATE 4-DEOXY-4-FORMAMIDO-L-ARABINOSE TRANSFERASE-RELATED"/>
    <property type="match status" value="1"/>
</dbReference>
<evidence type="ECO:0000256" key="6">
    <source>
        <dbReference type="ARBA" id="ARBA00022989"/>
    </source>
</evidence>
<evidence type="ECO:0000256" key="1">
    <source>
        <dbReference type="ARBA" id="ARBA00022475"/>
    </source>
</evidence>
<dbReference type="GO" id="GO:0005886">
    <property type="term" value="C:plasma membrane"/>
    <property type="evidence" value="ECO:0007669"/>
    <property type="project" value="TreeGrafter"/>
</dbReference>
<evidence type="ECO:0000256" key="4">
    <source>
        <dbReference type="ARBA" id="ARBA00022692"/>
    </source>
</evidence>
<keyword evidence="3 10" id="KW-0808">Transferase</keyword>
<dbReference type="GO" id="GO:0009103">
    <property type="term" value="P:lipopolysaccharide biosynthetic process"/>
    <property type="evidence" value="ECO:0007669"/>
    <property type="project" value="UniProtKB-KW"/>
</dbReference>
<dbReference type="Gene3D" id="3.90.550.10">
    <property type="entry name" value="Spore Coat Polysaccharide Biosynthesis Protein SpsA, Chain A"/>
    <property type="match status" value="1"/>
</dbReference>
<keyword evidence="7 8" id="KW-0472">Membrane</keyword>
<dbReference type="InterPro" id="IPR001173">
    <property type="entry name" value="Glyco_trans_2-like"/>
</dbReference>
<gene>
    <name evidence="10" type="ORF">SAMN02910451_01046</name>
</gene>
<accession>A0A1G5CCJ6</accession>
<dbReference type="PANTHER" id="PTHR48090:SF3">
    <property type="entry name" value="UNDECAPRENYL-PHOSPHATE 4-DEOXY-4-FORMAMIDO-L-ARABINOSE TRANSFERASE"/>
    <property type="match status" value="1"/>
</dbReference>
<evidence type="ECO:0000256" key="7">
    <source>
        <dbReference type="ARBA" id="ARBA00023136"/>
    </source>
</evidence>
<dbReference type="CDD" id="cd04187">
    <property type="entry name" value="DPM1_like_bac"/>
    <property type="match status" value="1"/>
</dbReference>
<dbReference type="SUPFAM" id="SSF53448">
    <property type="entry name" value="Nucleotide-diphospho-sugar transferases"/>
    <property type="match status" value="1"/>
</dbReference>
<feature type="transmembrane region" description="Helical" evidence="8">
    <location>
        <begin position="278"/>
        <end position="300"/>
    </location>
</feature>
<evidence type="ECO:0000256" key="8">
    <source>
        <dbReference type="SAM" id="Phobius"/>
    </source>
</evidence>
<keyword evidence="11" id="KW-1185">Reference proteome</keyword>
<evidence type="ECO:0000313" key="10">
    <source>
        <dbReference type="EMBL" id="SCY00040.1"/>
    </source>
</evidence>
<keyword evidence="2" id="KW-0328">Glycosyltransferase</keyword>
<evidence type="ECO:0000256" key="3">
    <source>
        <dbReference type="ARBA" id="ARBA00022679"/>
    </source>
</evidence>
<name>A0A1G5CCJ6_9FIRM</name>
<dbReference type="InterPro" id="IPR050256">
    <property type="entry name" value="Glycosyltransferase_2"/>
</dbReference>
<dbReference type="EMBL" id="FMUR01000006">
    <property type="protein sequence ID" value="SCY00040.1"/>
    <property type="molecule type" value="Genomic_DNA"/>
</dbReference>
<sequence>MDADHKSKGLDRMQKKSVSFIIPCYRSENTLGVVVDEIIDTMKDSGEYTYEIVLVNDGSPDNTWGVINEIAAKHSEIVTGINFAKNFGQHAALMAGLNASKGDYVVCLDDDGQTPAGEVFKLLNALRDGADAVYARYAHKQHNSFRNFGTAMNEWMAEVMLGKPKELFVSSYFGVRRFVVNEMIKYDSSFPYVIGLVLRTTSNVVNVDVNHRKREVGQSGYNLAKLFMLWINGFTAFSIKPLRLATMVGFLLSVAGFLFGIYTIILKFVYPYASNYKGYYALMSALVFIGGMILFMLGMVGEYVGRTYIAQNKNPQYVIRETTRDDKE</sequence>
<keyword evidence="6 8" id="KW-1133">Transmembrane helix</keyword>
<keyword evidence="1" id="KW-1003">Cell membrane</keyword>
<dbReference type="InterPro" id="IPR029044">
    <property type="entry name" value="Nucleotide-diphossugar_trans"/>
</dbReference>
<protein>
    <submittedName>
        <fullName evidence="10">Undecaprenyl-phosphate 4-deoxy-4-formamido-L-arabinose transferase</fullName>
    </submittedName>
</protein>
<evidence type="ECO:0000313" key="11">
    <source>
        <dbReference type="Proteomes" id="UP000183047"/>
    </source>
</evidence>
<feature type="transmembrane region" description="Helical" evidence="8">
    <location>
        <begin position="245"/>
        <end position="266"/>
    </location>
</feature>
<organism evidence="10 11">
    <name type="scientific">Butyrivibrio hungatei</name>
    <dbReference type="NCBI Taxonomy" id="185008"/>
    <lineage>
        <taxon>Bacteria</taxon>
        <taxon>Bacillati</taxon>
        <taxon>Bacillota</taxon>
        <taxon>Clostridia</taxon>
        <taxon>Lachnospirales</taxon>
        <taxon>Lachnospiraceae</taxon>
        <taxon>Butyrivibrio</taxon>
    </lineage>
</organism>
<evidence type="ECO:0000259" key="9">
    <source>
        <dbReference type="Pfam" id="PF00535"/>
    </source>
</evidence>
<dbReference type="Pfam" id="PF00535">
    <property type="entry name" value="Glycos_transf_2"/>
    <property type="match status" value="1"/>
</dbReference>
<dbReference type="GO" id="GO:0099621">
    <property type="term" value="F:undecaprenyl-phosphate 4-deoxy-4-formamido-L-arabinose transferase activity"/>
    <property type="evidence" value="ECO:0007669"/>
    <property type="project" value="TreeGrafter"/>
</dbReference>
<dbReference type="Proteomes" id="UP000183047">
    <property type="component" value="Unassembled WGS sequence"/>
</dbReference>
<keyword evidence="4 8" id="KW-0812">Transmembrane</keyword>
<keyword evidence="5" id="KW-0448">Lipopolysaccharide biosynthesis</keyword>
<proteinExistence type="predicted"/>
<dbReference type="AlphaFoldDB" id="A0A1G5CCJ6"/>
<evidence type="ECO:0000256" key="2">
    <source>
        <dbReference type="ARBA" id="ARBA00022676"/>
    </source>
</evidence>
<feature type="domain" description="Glycosyltransferase 2-like" evidence="9">
    <location>
        <begin position="19"/>
        <end position="172"/>
    </location>
</feature>
<evidence type="ECO:0000256" key="5">
    <source>
        <dbReference type="ARBA" id="ARBA00022985"/>
    </source>
</evidence>